<evidence type="ECO:0000313" key="1">
    <source>
        <dbReference type="Proteomes" id="UP000887580"/>
    </source>
</evidence>
<accession>A0AC35FJG1</accession>
<evidence type="ECO:0000313" key="2">
    <source>
        <dbReference type="WBParaSite" id="PS1159_v2.g18197.t1"/>
    </source>
</evidence>
<organism evidence="1 2">
    <name type="scientific">Panagrolaimus sp. PS1159</name>
    <dbReference type="NCBI Taxonomy" id="55785"/>
    <lineage>
        <taxon>Eukaryota</taxon>
        <taxon>Metazoa</taxon>
        <taxon>Ecdysozoa</taxon>
        <taxon>Nematoda</taxon>
        <taxon>Chromadorea</taxon>
        <taxon>Rhabditida</taxon>
        <taxon>Tylenchina</taxon>
        <taxon>Panagrolaimomorpha</taxon>
        <taxon>Panagrolaimoidea</taxon>
        <taxon>Panagrolaimidae</taxon>
        <taxon>Panagrolaimus</taxon>
    </lineage>
</organism>
<reference evidence="2" key="1">
    <citation type="submission" date="2022-11" db="UniProtKB">
        <authorList>
            <consortium name="WormBaseParasite"/>
        </authorList>
    </citation>
    <scope>IDENTIFICATION</scope>
</reference>
<dbReference type="WBParaSite" id="PS1159_v2.g18197.t1">
    <property type="protein sequence ID" value="PS1159_v2.g18197.t1"/>
    <property type="gene ID" value="PS1159_v2.g18197"/>
</dbReference>
<name>A0AC35FJG1_9BILA</name>
<proteinExistence type="predicted"/>
<protein>
    <submittedName>
        <fullName evidence="2">RanBD1 domain-containing protein</fullName>
    </submittedName>
</protein>
<sequence length="260" mass="29943">MFYYFAKNGKGYEFCDKHGHACCSTNNCPAKCTKTSAAFAQDPTLDHFNGCNKDVVLFEKDQIQRLFKLLISAIEPAERHKKEYYVEEYSCLFQKKFNHITNGEKKKAAKAFNTVIEESIVYDINALNHISDRFKEMIKESVIYSKYIDENKNPEDLVPDVHYEPVIPISDKVDTVTGEECTKTLFNNRCKLYIFNSETKEVKERGVGDLKVLYNPEKKSYRVVMRREQVHKICANFSITKGMNIADNTGTNNCGIFNCV</sequence>
<dbReference type="Proteomes" id="UP000887580">
    <property type="component" value="Unplaced"/>
</dbReference>